<sequence>MRKLLLFIVGFSPFFLQAQEPAKFVTNDTTLQQSYDWAVKMALHYRGNPSDPAGPWYEAALPSRDAYCMRDVAHQTIGAAICGMNKENKNMLSSFVRNISESKDWCSYWEINKYGKPAPEDYRNDREFWYNLNANFDIIYACWKLYQWTGDKTYISDPAFTAFFRKTTEEYTRKWLLQPESIMTRPLHPNAPEPFNEQDYFHRCRGLASYVENVGDLKVGIDLMATIYRGMLSYAFIHAENGDTAAAAVYRKKAEDYRQLMEGQWWNAAGNRYYTYYTGAGKFGNGEGEMFLLWFDALQDAARRKATVEHLLQSKWNVETMSYMPVILFREGYWQQALDYIRLLSNPATERRQYPEVSFGVVEGIVRGLMGITPDADNNRITTLYRGSNTTTASLSDLQLLGTTISLQHTSSFTILKNQGKRDVLWRATFVGNYKTIKVGNALLKAQQITDNNGHILSFVDIPVGHGKSVKAMLQKSSV</sequence>
<feature type="chain" id="PRO_5016356834" description="Alpha-L-rhamnosidase six-hairpin glycosidase domain-containing protein" evidence="1">
    <location>
        <begin position="19"/>
        <end position="479"/>
    </location>
</feature>
<keyword evidence="1" id="KW-0732">Signal</keyword>
<protein>
    <recommendedName>
        <fullName evidence="4">Alpha-L-rhamnosidase six-hairpin glycosidase domain-containing protein</fullName>
    </recommendedName>
</protein>
<organism evidence="2 3">
    <name type="scientific">Chitinophaga dinghuensis</name>
    <dbReference type="NCBI Taxonomy" id="1539050"/>
    <lineage>
        <taxon>Bacteria</taxon>
        <taxon>Pseudomonadati</taxon>
        <taxon>Bacteroidota</taxon>
        <taxon>Chitinophagia</taxon>
        <taxon>Chitinophagales</taxon>
        <taxon>Chitinophagaceae</taxon>
        <taxon>Chitinophaga</taxon>
    </lineage>
</organism>
<feature type="signal peptide" evidence="1">
    <location>
        <begin position="1"/>
        <end position="18"/>
    </location>
</feature>
<reference evidence="2 3" key="1">
    <citation type="submission" date="2018-06" db="EMBL/GenBank/DDBJ databases">
        <title>Genomic Encyclopedia of Archaeal and Bacterial Type Strains, Phase II (KMG-II): from individual species to whole genera.</title>
        <authorList>
            <person name="Goeker M."/>
        </authorList>
    </citation>
    <scope>NUCLEOTIDE SEQUENCE [LARGE SCALE GENOMIC DNA]</scope>
    <source>
        <strain evidence="2 3">DSM 29821</strain>
    </source>
</reference>
<evidence type="ECO:0000313" key="2">
    <source>
        <dbReference type="EMBL" id="RAJ87421.1"/>
    </source>
</evidence>
<dbReference type="AlphaFoldDB" id="A0A327WCY7"/>
<dbReference type="InterPro" id="IPR012341">
    <property type="entry name" value="6hp_glycosidase-like_sf"/>
</dbReference>
<dbReference type="GO" id="GO:0005975">
    <property type="term" value="P:carbohydrate metabolic process"/>
    <property type="evidence" value="ECO:0007669"/>
    <property type="project" value="InterPro"/>
</dbReference>
<name>A0A327WCY7_9BACT</name>
<dbReference type="EMBL" id="QLMA01000001">
    <property type="protein sequence ID" value="RAJ87421.1"/>
    <property type="molecule type" value="Genomic_DNA"/>
</dbReference>
<evidence type="ECO:0008006" key="4">
    <source>
        <dbReference type="Google" id="ProtNLM"/>
    </source>
</evidence>
<accession>A0A327WCY7</accession>
<proteinExistence type="predicted"/>
<dbReference type="InterPro" id="IPR008928">
    <property type="entry name" value="6-hairpin_glycosidase_sf"/>
</dbReference>
<dbReference type="Gene3D" id="1.50.10.10">
    <property type="match status" value="1"/>
</dbReference>
<gene>
    <name evidence="2" type="ORF">CLV59_101171</name>
</gene>
<keyword evidence="3" id="KW-1185">Reference proteome</keyword>
<dbReference type="SUPFAM" id="SSF48208">
    <property type="entry name" value="Six-hairpin glycosidases"/>
    <property type="match status" value="1"/>
</dbReference>
<dbReference type="Proteomes" id="UP000249819">
    <property type="component" value="Unassembled WGS sequence"/>
</dbReference>
<comment type="caution">
    <text evidence="2">The sequence shown here is derived from an EMBL/GenBank/DDBJ whole genome shotgun (WGS) entry which is preliminary data.</text>
</comment>
<evidence type="ECO:0000313" key="3">
    <source>
        <dbReference type="Proteomes" id="UP000249819"/>
    </source>
</evidence>
<evidence type="ECO:0000256" key="1">
    <source>
        <dbReference type="SAM" id="SignalP"/>
    </source>
</evidence>